<accession>A0A1H6IGJ2</accession>
<evidence type="ECO:0000256" key="1">
    <source>
        <dbReference type="SAM" id="MobiDB-lite"/>
    </source>
</evidence>
<dbReference type="Proteomes" id="UP000198555">
    <property type="component" value="Unassembled WGS sequence"/>
</dbReference>
<reference evidence="3" key="1">
    <citation type="submission" date="2016-10" db="EMBL/GenBank/DDBJ databases">
        <authorList>
            <person name="Varghese N."/>
            <person name="Submissions S."/>
        </authorList>
    </citation>
    <scope>NUCLEOTIDE SEQUENCE [LARGE SCALE GENOMIC DNA]</scope>
    <source>
        <strain evidence="3">DSM 19326</strain>
    </source>
</reference>
<organism evidence="2 3">
    <name type="scientific">Epilithonimonas hominis</name>
    <dbReference type="NCBI Taxonomy" id="420404"/>
    <lineage>
        <taxon>Bacteria</taxon>
        <taxon>Pseudomonadati</taxon>
        <taxon>Bacteroidota</taxon>
        <taxon>Flavobacteriia</taxon>
        <taxon>Flavobacteriales</taxon>
        <taxon>Weeksellaceae</taxon>
        <taxon>Chryseobacterium group</taxon>
        <taxon>Epilithonimonas</taxon>
    </lineage>
</organism>
<proteinExistence type="predicted"/>
<gene>
    <name evidence="2" type="ORF">SAMN05421793_10533</name>
</gene>
<protein>
    <submittedName>
        <fullName evidence="2">Uncharacterized protein</fullName>
    </submittedName>
</protein>
<feature type="region of interest" description="Disordered" evidence="1">
    <location>
        <begin position="83"/>
        <end position="106"/>
    </location>
</feature>
<dbReference type="AlphaFoldDB" id="A0A1H6IGJ2"/>
<sequence length="106" mass="12050">MKSSVKIALGFLAGGGLLIAAGIVRKARKNRSQTYSAPDGNTYQENEMYRNSQGEIFQNGKKLHFDTPELLSQAHHHIDSQIKSKFNNKNFNSRQVNYHQKGIRHH</sequence>
<dbReference type="RefSeq" id="WP_089768403.1">
    <property type="nucleotide sequence ID" value="NZ_FNWX01000005.1"/>
</dbReference>
<evidence type="ECO:0000313" key="3">
    <source>
        <dbReference type="Proteomes" id="UP000198555"/>
    </source>
</evidence>
<dbReference type="STRING" id="420404.SAMN05421793_10533"/>
<feature type="compositionally biased region" description="Low complexity" evidence="1">
    <location>
        <begin position="83"/>
        <end position="93"/>
    </location>
</feature>
<dbReference type="EMBL" id="FNWX01000005">
    <property type="protein sequence ID" value="SEH45453.1"/>
    <property type="molecule type" value="Genomic_DNA"/>
</dbReference>
<keyword evidence="3" id="KW-1185">Reference proteome</keyword>
<name>A0A1H6IGJ2_9FLAO</name>
<evidence type="ECO:0000313" key="2">
    <source>
        <dbReference type="EMBL" id="SEH45453.1"/>
    </source>
</evidence>